<accession>A0A8S1Q5Y7</accession>
<keyword evidence="1" id="KW-0175">Coiled coil</keyword>
<dbReference type="OMA" id="PQPEYFQ"/>
<name>A0A8S1Q5Y7_PARPR</name>
<comment type="caution">
    <text evidence="3">The sequence shown here is derived from an EMBL/GenBank/DDBJ whole genome shotgun (WGS) entry which is preliminary data.</text>
</comment>
<dbReference type="EMBL" id="CAJJDM010000150">
    <property type="protein sequence ID" value="CAD8111026.1"/>
    <property type="molecule type" value="Genomic_DNA"/>
</dbReference>
<sequence length="258" mass="30378">MYTESNGASFGDVPQPEYFQKFLVGQNLVDSSTSFARLNSKTVTERSIRESFLEEQNYEVILQQMMACNIRLMDEISKCQVTQNLEIQVQQLQRKNSELATQIQHLQDNNAKLLHELDSCKKEKQNLQEEIKKMERENKKLYLPEPKLKYNNLMDLNKILMNKTESSFQFYKDHMLSSKFISPKVHNSNPFIYTTRPQSPSTSVRQSTPTKTEIKSPLLMFNNTVNSWRDSQQNRNTVEFKKFQKTMEQLMRKPKKIT</sequence>
<evidence type="ECO:0000256" key="1">
    <source>
        <dbReference type="SAM" id="Coils"/>
    </source>
</evidence>
<protein>
    <submittedName>
        <fullName evidence="3">Uncharacterized protein</fullName>
    </submittedName>
</protein>
<dbReference type="AlphaFoldDB" id="A0A8S1Q5Y7"/>
<evidence type="ECO:0000313" key="4">
    <source>
        <dbReference type="Proteomes" id="UP000688137"/>
    </source>
</evidence>
<proteinExistence type="predicted"/>
<evidence type="ECO:0000256" key="2">
    <source>
        <dbReference type="SAM" id="MobiDB-lite"/>
    </source>
</evidence>
<organism evidence="3 4">
    <name type="scientific">Paramecium primaurelia</name>
    <dbReference type="NCBI Taxonomy" id="5886"/>
    <lineage>
        <taxon>Eukaryota</taxon>
        <taxon>Sar</taxon>
        <taxon>Alveolata</taxon>
        <taxon>Ciliophora</taxon>
        <taxon>Intramacronucleata</taxon>
        <taxon>Oligohymenophorea</taxon>
        <taxon>Peniculida</taxon>
        <taxon>Parameciidae</taxon>
        <taxon>Paramecium</taxon>
    </lineage>
</organism>
<keyword evidence="4" id="KW-1185">Reference proteome</keyword>
<feature type="region of interest" description="Disordered" evidence="2">
    <location>
        <begin position="192"/>
        <end position="211"/>
    </location>
</feature>
<feature type="coiled-coil region" evidence="1">
    <location>
        <begin position="82"/>
        <end position="144"/>
    </location>
</feature>
<gene>
    <name evidence="3" type="ORF">PPRIM_AZ9-3.1.T1460059</name>
</gene>
<evidence type="ECO:0000313" key="3">
    <source>
        <dbReference type="EMBL" id="CAD8111026.1"/>
    </source>
</evidence>
<reference evidence="3" key="1">
    <citation type="submission" date="2021-01" db="EMBL/GenBank/DDBJ databases">
        <authorList>
            <consortium name="Genoscope - CEA"/>
            <person name="William W."/>
        </authorList>
    </citation>
    <scope>NUCLEOTIDE SEQUENCE</scope>
</reference>
<dbReference type="Proteomes" id="UP000688137">
    <property type="component" value="Unassembled WGS sequence"/>
</dbReference>